<evidence type="ECO:0000256" key="1">
    <source>
        <dbReference type="ARBA" id="ARBA00023015"/>
    </source>
</evidence>
<dbReference type="EMBL" id="WBMS02000001">
    <property type="protein sequence ID" value="MVZ98796.1"/>
    <property type="molecule type" value="Genomic_DNA"/>
</dbReference>
<dbReference type="InterPro" id="IPR011991">
    <property type="entry name" value="ArsR-like_HTH"/>
</dbReference>
<evidence type="ECO:0000313" key="6">
    <source>
        <dbReference type="Proteomes" id="UP000462055"/>
    </source>
</evidence>
<keyword evidence="1" id="KW-0805">Transcription regulation</keyword>
<sequence length="361" mass="40620">MVVTLDVDGAQASHFAVGTSPLAELMACLHTLAEPEHHPESRAWLARTREALPEPLVQELNRFAPLWARYRCRLLLPMRRPLDRELSAELDGLARLDTGEFTRLAAFAIRGLTFPGADRLDDPAARRAFVKASERRSFSRGELARALVEDPDGFRERLADTLERCAAAFFDAEWRRIGPRLKDTAAPVREQLRKESALTVLTSVSPTATVTEQPARVHYDKLQSATGKVAEHGCFLVPTLHGWPHLILKTGDDRLPLVVHFIAGDWEQRPSARQSLIRDRLAAISEPGRFEMCRHLLGEPITTSELAQRTGISEPQVSRHLRRLREVGLITSRREGRMIYHRLHAQLLLSLGSDVLTTVMR</sequence>
<dbReference type="Pfam" id="PF19361">
    <property type="entry name" value="DUF5937"/>
    <property type="match status" value="1"/>
</dbReference>
<protein>
    <submittedName>
        <fullName evidence="5">Metalloregulator ArsR/SmtB family transcription factor</fullName>
    </submittedName>
</protein>
<keyword evidence="2" id="KW-0238">DNA-binding</keyword>
<dbReference type="Gene3D" id="1.10.10.10">
    <property type="entry name" value="Winged helix-like DNA-binding domain superfamily/Winged helix DNA-binding domain"/>
    <property type="match status" value="1"/>
</dbReference>
<comment type="caution">
    <text evidence="5">The sequence shown here is derived from an EMBL/GenBank/DDBJ whole genome shotgun (WGS) entry which is preliminary data.</text>
</comment>
<dbReference type="InterPro" id="IPR036388">
    <property type="entry name" value="WH-like_DNA-bd_sf"/>
</dbReference>
<gene>
    <name evidence="5" type="ORF">F8568_000025</name>
</gene>
<proteinExistence type="predicted"/>
<dbReference type="InterPro" id="IPR036390">
    <property type="entry name" value="WH_DNA-bd_sf"/>
</dbReference>
<dbReference type="Proteomes" id="UP000462055">
    <property type="component" value="Unassembled WGS sequence"/>
</dbReference>
<dbReference type="AlphaFoldDB" id="A0A6I4M3R0"/>
<feature type="domain" description="HTH arsR-type" evidence="4">
    <location>
        <begin position="269"/>
        <end position="361"/>
    </location>
</feature>
<evidence type="ECO:0000256" key="3">
    <source>
        <dbReference type="ARBA" id="ARBA00023163"/>
    </source>
</evidence>
<accession>A0A6I4M3R0</accession>
<dbReference type="PRINTS" id="PR00778">
    <property type="entry name" value="HTHARSR"/>
</dbReference>
<dbReference type="NCBIfam" id="NF033788">
    <property type="entry name" value="HTH_metalloreg"/>
    <property type="match status" value="1"/>
</dbReference>
<dbReference type="InterPro" id="IPR045981">
    <property type="entry name" value="DUF5937"/>
</dbReference>
<organism evidence="5 6">
    <name type="scientific">Actinomadura physcomitrii</name>
    <dbReference type="NCBI Taxonomy" id="2650748"/>
    <lineage>
        <taxon>Bacteria</taxon>
        <taxon>Bacillati</taxon>
        <taxon>Actinomycetota</taxon>
        <taxon>Actinomycetes</taxon>
        <taxon>Streptosporangiales</taxon>
        <taxon>Thermomonosporaceae</taxon>
        <taxon>Actinomadura</taxon>
    </lineage>
</organism>
<dbReference type="PROSITE" id="PS50987">
    <property type="entry name" value="HTH_ARSR_2"/>
    <property type="match status" value="1"/>
</dbReference>
<dbReference type="RefSeq" id="WP_151589873.1">
    <property type="nucleotide sequence ID" value="NZ_WBMS02000001.1"/>
</dbReference>
<keyword evidence="3" id="KW-0804">Transcription</keyword>
<dbReference type="InterPro" id="IPR051081">
    <property type="entry name" value="HTH_MetalResp_TranReg"/>
</dbReference>
<dbReference type="SMART" id="SM00418">
    <property type="entry name" value="HTH_ARSR"/>
    <property type="match status" value="1"/>
</dbReference>
<reference evidence="5" key="1">
    <citation type="submission" date="2019-12" db="EMBL/GenBank/DDBJ databases">
        <title>Actinomadura physcomitrii sp. nov., a novel actinomycete isolated from moss [Physcomitrium sphaericum (Ludw) Fuernr].</title>
        <authorList>
            <person name="Zhuang X."/>
        </authorList>
    </citation>
    <scope>NUCLEOTIDE SEQUENCE [LARGE SCALE GENOMIC DNA]</scope>
    <source>
        <strain evidence="5">LD22</strain>
    </source>
</reference>
<dbReference type="Pfam" id="PF12840">
    <property type="entry name" value="HTH_20"/>
    <property type="match status" value="1"/>
</dbReference>
<dbReference type="GO" id="GO:0003677">
    <property type="term" value="F:DNA binding"/>
    <property type="evidence" value="ECO:0007669"/>
    <property type="project" value="UniProtKB-KW"/>
</dbReference>
<dbReference type="SUPFAM" id="SSF46785">
    <property type="entry name" value="Winged helix' DNA-binding domain"/>
    <property type="match status" value="1"/>
</dbReference>
<evidence type="ECO:0000259" key="4">
    <source>
        <dbReference type="PROSITE" id="PS50987"/>
    </source>
</evidence>
<evidence type="ECO:0000256" key="2">
    <source>
        <dbReference type="ARBA" id="ARBA00023125"/>
    </source>
</evidence>
<dbReference type="InterPro" id="IPR001845">
    <property type="entry name" value="HTH_ArsR_DNA-bd_dom"/>
</dbReference>
<dbReference type="PANTHER" id="PTHR33154:SF33">
    <property type="entry name" value="TRANSCRIPTIONAL REPRESSOR SDPR"/>
    <property type="match status" value="1"/>
</dbReference>
<name>A0A6I4M3R0_9ACTN</name>
<keyword evidence="6" id="KW-1185">Reference proteome</keyword>
<dbReference type="GO" id="GO:0003700">
    <property type="term" value="F:DNA-binding transcription factor activity"/>
    <property type="evidence" value="ECO:0007669"/>
    <property type="project" value="InterPro"/>
</dbReference>
<dbReference type="CDD" id="cd00090">
    <property type="entry name" value="HTH_ARSR"/>
    <property type="match status" value="1"/>
</dbReference>
<dbReference type="PANTHER" id="PTHR33154">
    <property type="entry name" value="TRANSCRIPTIONAL REGULATOR, ARSR FAMILY"/>
    <property type="match status" value="1"/>
</dbReference>
<evidence type="ECO:0000313" key="5">
    <source>
        <dbReference type="EMBL" id="MVZ98796.1"/>
    </source>
</evidence>